<keyword evidence="3" id="KW-1185">Reference proteome</keyword>
<keyword evidence="1" id="KW-0175">Coiled coil</keyword>
<dbReference type="GeneID" id="54486753"/>
<organism evidence="2 3">
    <name type="scientific">Pseudovirgaria hyperparasitica</name>
    <dbReference type="NCBI Taxonomy" id="470096"/>
    <lineage>
        <taxon>Eukaryota</taxon>
        <taxon>Fungi</taxon>
        <taxon>Dikarya</taxon>
        <taxon>Ascomycota</taxon>
        <taxon>Pezizomycotina</taxon>
        <taxon>Dothideomycetes</taxon>
        <taxon>Dothideomycetes incertae sedis</taxon>
        <taxon>Acrospermales</taxon>
        <taxon>Acrospermaceae</taxon>
        <taxon>Pseudovirgaria</taxon>
    </lineage>
</organism>
<accession>A0A6A6W0X0</accession>
<dbReference type="Proteomes" id="UP000799437">
    <property type="component" value="Unassembled WGS sequence"/>
</dbReference>
<name>A0A6A6W0X0_9PEZI</name>
<dbReference type="EMBL" id="ML996577">
    <property type="protein sequence ID" value="KAF2755570.1"/>
    <property type="molecule type" value="Genomic_DNA"/>
</dbReference>
<evidence type="ECO:0000313" key="2">
    <source>
        <dbReference type="EMBL" id="KAF2755570.1"/>
    </source>
</evidence>
<evidence type="ECO:0000256" key="1">
    <source>
        <dbReference type="SAM" id="Coils"/>
    </source>
</evidence>
<evidence type="ECO:0000313" key="3">
    <source>
        <dbReference type="Proteomes" id="UP000799437"/>
    </source>
</evidence>
<gene>
    <name evidence="2" type="ORF">EJ05DRAFT_488314</name>
</gene>
<dbReference type="AlphaFoldDB" id="A0A6A6W0X0"/>
<dbReference type="RefSeq" id="XP_033598021.1">
    <property type="nucleotide sequence ID" value="XM_033745699.1"/>
</dbReference>
<reference evidence="2" key="1">
    <citation type="journal article" date="2020" name="Stud. Mycol.">
        <title>101 Dothideomycetes genomes: a test case for predicting lifestyles and emergence of pathogens.</title>
        <authorList>
            <person name="Haridas S."/>
            <person name="Albert R."/>
            <person name="Binder M."/>
            <person name="Bloem J."/>
            <person name="Labutti K."/>
            <person name="Salamov A."/>
            <person name="Andreopoulos B."/>
            <person name="Baker S."/>
            <person name="Barry K."/>
            <person name="Bills G."/>
            <person name="Bluhm B."/>
            <person name="Cannon C."/>
            <person name="Castanera R."/>
            <person name="Culley D."/>
            <person name="Daum C."/>
            <person name="Ezra D."/>
            <person name="Gonzalez J."/>
            <person name="Henrissat B."/>
            <person name="Kuo A."/>
            <person name="Liang C."/>
            <person name="Lipzen A."/>
            <person name="Lutzoni F."/>
            <person name="Magnuson J."/>
            <person name="Mondo S."/>
            <person name="Nolan M."/>
            <person name="Ohm R."/>
            <person name="Pangilinan J."/>
            <person name="Park H.-J."/>
            <person name="Ramirez L."/>
            <person name="Alfaro M."/>
            <person name="Sun H."/>
            <person name="Tritt A."/>
            <person name="Yoshinaga Y."/>
            <person name="Zwiers L.-H."/>
            <person name="Turgeon B."/>
            <person name="Goodwin S."/>
            <person name="Spatafora J."/>
            <person name="Crous P."/>
            <person name="Grigoriev I."/>
        </authorList>
    </citation>
    <scope>NUCLEOTIDE SEQUENCE</scope>
    <source>
        <strain evidence="2">CBS 121739</strain>
    </source>
</reference>
<proteinExistence type="predicted"/>
<protein>
    <submittedName>
        <fullName evidence="2">Uncharacterized protein</fullName>
    </submittedName>
</protein>
<sequence length="142" mass="15750">MPCNCHPTTPLGFSTWPPPKNTFITLTTCEHICPAPSCADKTFAGASELNTHLETDPDHAALLESLGCIIDSCALDLATGKLVRLDSAACQPMSKKKKRMREAREQMKILEHRYVVDEARKKRVLEGVKEFQDAVAELALER</sequence>
<feature type="coiled-coil region" evidence="1">
    <location>
        <begin position="93"/>
        <end position="120"/>
    </location>
</feature>